<reference evidence="2" key="2">
    <citation type="submission" date="2015-03" db="UniProtKB">
        <authorList>
            <consortium name="EnsemblPlants"/>
        </authorList>
    </citation>
    <scope>IDENTIFICATION</scope>
</reference>
<dbReference type="AlphaFoldDB" id="A0A0D3E5L4"/>
<dbReference type="Gramene" id="Bo9g050940.1">
    <property type="protein sequence ID" value="Bo9g050940.1"/>
    <property type="gene ID" value="Bo9g050940"/>
</dbReference>
<dbReference type="HOGENOM" id="CLU_2100302_0_0_1"/>
<dbReference type="SUPFAM" id="SSF48613">
    <property type="entry name" value="Heme oxygenase-like"/>
    <property type="match status" value="1"/>
</dbReference>
<organism evidence="2 3">
    <name type="scientific">Brassica oleracea var. oleracea</name>
    <dbReference type="NCBI Taxonomy" id="109376"/>
    <lineage>
        <taxon>Eukaryota</taxon>
        <taxon>Viridiplantae</taxon>
        <taxon>Streptophyta</taxon>
        <taxon>Embryophyta</taxon>
        <taxon>Tracheophyta</taxon>
        <taxon>Spermatophyta</taxon>
        <taxon>Magnoliopsida</taxon>
        <taxon>eudicotyledons</taxon>
        <taxon>Gunneridae</taxon>
        <taxon>Pentapetalae</taxon>
        <taxon>rosids</taxon>
        <taxon>malvids</taxon>
        <taxon>Brassicales</taxon>
        <taxon>Brassicaceae</taxon>
        <taxon>Brassiceae</taxon>
        <taxon>Brassica</taxon>
    </lineage>
</organism>
<evidence type="ECO:0000313" key="3">
    <source>
        <dbReference type="Proteomes" id="UP000032141"/>
    </source>
</evidence>
<proteinExistence type="inferred from homology"/>
<protein>
    <submittedName>
        <fullName evidence="2">Uncharacterized protein</fullName>
    </submittedName>
</protein>
<accession>A0A0D3E5L4</accession>
<evidence type="ECO:0000313" key="2">
    <source>
        <dbReference type="EnsemblPlants" id="Bo9g050940.1"/>
    </source>
</evidence>
<dbReference type="InterPro" id="IPR016951">
    <property type="entry name" value="Haem_Oase_decyc_pln"/>
</dbReference>
<dbReference type="GO" id="GO:0006788">
    <property type="term" value="P:heme oxidation"/>
    <property type="evidence" value="ECO:0007669"/>
    <property type="project" value="InterPro"/>
</dbReference>
<dbReference type="Proteomes" id="UP000032141">
    <property type="component" value="Chromosome C9"/>
</dbReference>
<reference evidence="2 3" key="1">
    <citation type="journal article" date="2014" name="Genome Biol.">
        <title>Transcriptome and methylome profiling reveals relics of genome dominance in the mesopolyploid Brassica oleracea.</title>
        <authorList>
            <person name="Parkin I.A."/>
            <person name="Koh C."/>
            <person name="Tang H."/>
            <person name="Robinson S.J."/>
            <person name="Kagale S."/>
            <person name="Clarke W.E."/>
            <person name="Town C.D."/>
            <person name="Nixon J."/>
            <person name="Krishnakumar V."/>
            <person name="Bidwell S.L."/>
            <person name="Denoeud F."/>
            <person name="Belcram H."/>
            <person name="Links M.G."/>
            <person name="Just J."/>
            <person name="Clarke C."/>
            <person name="Bender T."/>
            <person name="Huebert T."/>
            <person name="Mason A.S."/>
            <person name="Pires J.C."/>
            <person name="Barker G."/>
            <person name="Moore J."/>
            <person name="Walley P.G."/>
            <person name="Manoli S."/>
            <person name="Batley J."/>
            <person name="Edwards D."/>
            <person name="Nelson M.N."/>
            <person name="Wang X."/>
            <person name="Paterson A.H."/>
            <person name="King G."/>
            <person name="Bancroft I."/>
            <person name="Chalhoub B."/>
            <person name="Sharpe A.G."/>
        </authorList>
    </citation>
    <scope>NUCLEOTIDE SEQUENCE</scope>
    <source>
        <strain evidence="2 3">cv. TO1000</strain>
    </source>
</reference>
<keyword evidence="3" id="KW-1185">Reference proteome</keyword>
<dbReference type="GO" id="GO:0010024">
    <property type="term" value="P:phytochromobilin biosynthetic process"/>
    <property type="evidence" value="ECO:0007669"/>
    <property type="project" value="TreeGrafter"/>
</dbReference>
<evidence type="ECO:0000256" key="1">
    <source>
        <dbReference type="ARBA" id="ARBA00006134"/>
    </source>
</evidence>
<dbReference type="CDD" id="cd19165">
    <property type="entry name" value="HemeO"/>
    <property type="match status" value="1"/>
</dbReference>
<sequence>MVMFWKHIQICKNLVLYVNNSVFWCVDAAFKNTGLERANNLGRDLEWFKEQGYDIPEPMAHCKTYSRYFKDIAENDPPAFICHFCNIYFAHSAGRRKIGTMVSERIFDNKELEFYK</sequence>
<dbReference type="GO" id="GO:0004392">
    <property type="term" value="F:heme oxygenase (decyclizing) activity"/>
    <property type="evidence" value="ECO:0007669"/>
    <property type="project" value="InterPro"/>
</dbReference>
<dbReference type="EnsemblPlants" id="Bo9g050940.1">
    <property type="protein sequence ID" value="Bo9g050940.1"/>
    <property type="gene ID" value="Bo9g050940"/>
</dbReference>
<dbReference type="InterPro" id="IPR002051">
    <property type="entry name" value="Haem_Oase"/>
</dbReference>
<dbReference type="eggNOG" id="KOG4480">
    <property type="taxonomic scope" value="Eukaryota"/>
</dbReference>
<dbReference type="Gene3D" id="1.20.910.10">
    <property type="entry name" value="Heme oxygenase-like"/>
    <property type="match status" value="1"/>
</dbReference>
<dbReference type="OMA" id="WKHIQIC"/>
<comment type="similarity">
    <text evidence="1">Belongs to the heme oxygenase family.</text>
</comment>
<dbReference type="PANTHER" id="PTHR35703:SF4">
    <property type="entry name" value="(RAPE) HYPOTHETICAL PROTEIN"/>
    <property type="match status" value="1"/>
</dbReference>
<dbReference type="STRING" id="109376.A0A0D3E5L4"/>
<dbReference type="PANTHER" id="PTHR35703">
    <property type="entry name" value="HEME OXYGENASE 1, CHLOROPLASTIC-RELATED"/>
    <property type="match status" value="1"/>
</dbReference>
<dbReference type="InterPro" id="IPR016084">
    <property type="entry name" value="Haem_Oase-like_multi-hlx"/>
</dbReference>
<name>A0A0D3E5L4_BRAOL</name>